<dbReference type="EMBL" id="QJSQ01000005">
    <property type="protein sequence ID" value="PYE24917.1"/>
    <property type="molecule type" value="Genomic_DNA"/>
</dbReference>
<evidence type="ECO:0000313" key="8">
    <source>
        <dbReference type="Proteomes" id="UP000247772"/>
    </source>
</evidence>
<feature type="transmembrane region" description="Helical" evidence="6">
    <location>
        <begin position="202"/>
        <end position="220"/>
    </location>
</feature>
<evidence type="ECO:0000256" key="4">
    <source>
        <dbReference type="ARBA" id="ARBA00023136"/>
    </source>
</evidence>
<dbReference type="AlphaFoldDB" id="A0A2V4UKT2"/>
<proteinExistence type="predicted"/>
<feature type="transmembrane region" description="Helical" evidence="6">
    <location>
        <begin position="162"/>
        <end position="181"/>
    </location>
</feature>
<keyword evidence="3 6" id="KW-1133">Transmembrane helix</keyword>
<feature type="transmembrane region" description="Helical" evidence="6">
    <location>
        <begin position="95"/>
        <end position="114"/>
    </location>
</feature>
<keyword evidence="4 6" id="KW-0472">Membrane</keyword>
<evidence type="ECO:0000256" key="5">
    <source>
        <dbReference type="SAM" id="MobiDB-lite"/>
    </source>
</evidence>
<feature type="transmembrane region" description="Helical" evidence="6">
    <location>
        <begin position="269"/>
        <end position="287"/>
    </location>
</feature>
<dbReference type="InterPro" id="IPR036259">
    <property type="entry name" value="MFS_trans_sf"/>
</dbReference>
<organism evidence="7 8">
    <name type="scientific">Paraburkholderia silvatlantica</name>
    <dbReference type="NCBI Taxonomy" id="321895"/>
    <lineage>
        <taxon>Bacteria</taxon>
        <taxon>Pseudomonadati</taxon>
        <taxon>Pseudomonadota</taxon>
        <taxon>Betaproteobacteria</taxon>
        <taxon>Burkholderiales</taxon>
        <taxon>Burkholderiaceae</taxon>
        <taxon>Paraburkholderia</taxon>
    </lineage>
</organism>
<evidence type="ECO:0000256" key="3">
    <source>
        <dbReference type="ARBA" id="ARBA00022989"/>
    </source>
</evidence>
<dbReference type="PANTHER" id="PTHR23514">
    <property type="entry name" value="BYPASS OF STOP CODON PROTEIN 6"/>
    <property type="match status" value="1"/>
</dbReference>
<gene>
    <name evidence="7" type="ORF">C7410_105142</name>
</gene>
<dbReference type="GO" id="GO:0016020">
    <property type="term" value="C:membrane"/>
    <property type="evidence" value="ECO:0007669"/>
    <property type="project" value="UniProtKB-SubCell"/>
</dbReference>
<sequence>MKPLRERYATTAVFLANGFGIGAWAVEVPRVKDKLLLGDSLLGVALFAFALGAIVAMPLAGRLAPKLGSGRATALLGVLFAAAFPLPALAPNAPLLCAALLLLGALNGALDVSMNGHASAIEKVWHAPIMSSFHAAWSAGGLAGAAVGTVLQTAGFGVLSGLALPAIPIAALIAGAAMFSLRDVGTRPEAASAGGLTLPQAGVVKLAALAFLCMMTEGAIADWSAVYLRTALPGHADSAGVGYTAFAFAMAACRVVGDAFVRRLGAVRVVALGGLLSAAGLAAVLAAPALATAVVGFICVGIGLANVVPVIFSAAGRTTDPPVTGVSMAATAGYAGFLVGPPVIGFGAGLVGLRLALGVLVFATLAVCLAGSRAVRDVDASRGESATHAPVRRETRDADRIEAE</sequence>
<feature type="transmembrane region" description="Helical" evidence="6">
    <location>
        <begin position="72"/>
        <end position="89"/>
    </location>
</feature>
<feature type="transmembrane region" description="Helical" evidence="6">
    <location>
        <begin position="326"/>
        <end position="349"/>
    </location>
</feature>
<dbReference type="PANTHER" id="PTHR23514:SF13">
    <property type="entry name" value="INNER MEMBRANE PROTEIN YBJJ"/>
    <property type="match status" value="1"/>
</dbReference>
<dbReference type="RefSeq" id="WP_244922905.1">
    <property type="nucleotide sequence ID" value="NZ_QJSQ01000005.1"/>
</dbReference>
<feature type="transmembrane region" description="Helical" evidence="6">
    <location>
        <begin position="41"/>
        <end position="60"/>
    </location>
</feature>
<evidence type="ECO:0000256" key="6">
    <source>
        <dbReference type="SAM" id="Phobius"/>
    </source>
</evidence>
<protein>
    <submittedName>
        <fullName evidence="7">Fucose permease</fullName>
    </submittedName>
</protein>
<dbReference type="Proteomes" id="UP000247772">
    <property type="component" value="Unassembled WGS sequence"/>
</dbReference>
<dbReference type="SUPFAM" id="SSF103473">
    <property type="entry name" value="MFS general substrate transporter"/>
    <property type="match status" value="1"/>
</dbReference>
<feature type="transmembrane region" description="Helical" evidence="6">
    <location>
        <begin position="355"/>
        <end position="375"/>
    </location>
</feature>
<keyword evidence="2 6" id="KW-0812">Transmembrane</keyword>
<feature type="region of interest" description="Disordered" evidence="5">
    <location>
        <begin position="383"/>
        <end position="404"/>
    </location>
</feature>
<reference evidence="7 8" key="1">
    <citation type="submission" date="2018-06" db="EMBL/GenBank/DDBJ databases">
        <title>Genomic Encyclopedia of Type Strains, Phase IV (KMG-V): Genome sequencing to study the core and pangenomes of soil and plant-associated prokaryotes.</title>
        <authorList>
            <person name="Whitman W."/>
        </authorList>
    </citation>
    <scope>NUCLEOTIDE SEQUENCE [LARGE SCALE GENOMIC DNA]</scope>
    <source>
        <strain evidence="7 8">SRCL-318</strain>
    </source>
</reference>
<comment type="subcellular location">
    <subcellularLocation>
        <location evidence="1">Membrane</location>
        <topology evidence="1">Multi-pass membrane protein</topology>
    </subcellularLocation>
</comment>
<feature type="compositionally biased region" description="Basic and acidic residues" evidence="5">
    <location>
        <begin position="391"/>
        <end position="404"/>
    </location>
</feature>
<evidence type="ECO:0000256" key="1">
    <source>
        <dbReference type="ARBA" id="ARBA00004141"/>
    </source>
</evidence>
<accession>A0A2V4UKT2</accession>
<evidence type="ECO:0000313" key="7">
    <source>
        <dbReference type="EMBL" id="PYE24917.1"/>
    </source>
</evidence>
<feature type="transmembrane region" description="Helical" evidence="6">
    <location>
        <begin position="135"/>
        <end position="156"/>
    </location>
</feature>
<dbReference type="CDD" id="cd17393">
    <property type="entry name" value="MFS_MosC_like"/>
    <property type="match status" value="1"/>
</dbReference>
<feature type="transmembrane region" description="Helical" evidence="6">
    <location>
        <begin position="240"/>
        <end position="257"/>
    </location>
</feature>
<feature type="transmembrane region" description="Helical" evidence="6">
    <location>
        <begin position="293"/>
        <end position="314"/>
    </location>
</feature>
<dbReference type="InterPro" id="IPR051788">
    <property type="entry name" value="MFS_Transporter"/>
</dbReference>
<evidence type="ECO:0000256" key="2">
    <source>
        <dbReference type="ARBA" id="ARBA00022692"/>
    </source>
</evidence>
<comment type="caution">
    <text evidence="7">The sequence shown here is derived from an EMBL/GenBank/DDBJ whole genome shotgun (WGS) entry which is preliminary data.</text>
</comment>
<name>A0A2V4UKT2_9BURK</name>
<dbReference type="Gene3D" id="1.20.1250.20">
    <property type="entry name" value="MFS general substrate transporter like domains"/>
    <property type="match status" value="2"/>
</dbReference>